<dbReference type="GO" id="GO:0016887">
    <property type="term" value="F:ATP hydrolysis activity"/>
    <property type="evidence" value="ECO:0007669"/>
    <property type="project" value="InterPro"/>
</dbReference>
<dbReference type="Gene3D" id="3.40.50.300">
    <property type="entry name" value="P-loop containing nucleotide triphosphate hydrolases"/>
    <property type="match status" value="1"/>
</dbReference>
<dbReference type="PATRIC" id="fig|213810.4.peg.1966"/>
<dbReference type="EMBL" id="FP929052">
    <property type="protein sequence ID" value="CBL18100.1"/>
    <property type="molecule type" value="Genomic_DNA"/>
</dbReference>
<dbReference type="HOGENOM" id="CLU_000604_1_22_9"/>
<evidence type="ECO:0000256" key="2">
    <source>
        <dbReference type="ARBA" id="ARBA00022741"/>
    </source>
</evidence>
<dbReference type="PROSITE" id="PS50893">
    <property type="entry name" value="ABC_TRANSPORTER_2"/>
    <property type="match status" value="1"/>
</dbReference>
<accession>D4LEQ5</accession>
<dbReference type="GO" id="GO:0005524">
    <property type="term" value="F:ATP binding"/>
    <property type="evidence" value="ECO:0007669"/>
    <property type="project" value="UniProtKB-KW"/>
</dbReference>
<dbReference type="GO" id="GO:0022857">
    <property type="term" value="F:transmembrane transporter activity"/>
    <property type="evidence" value="ECO:0007669"/>
    <property type="project" value="TreeGrafter"/>
</dbReference>
<dbReference type="STRING" id="213810.RUM_20770"/>
<evidence type="ECO:0000256" key="1">
    <source>
        <dbReference type="ARBA" id="ARBA00022448"/>
    </source>
</evidence>
<dbReference type="SUPFAM" id="SSF52540">
    <property type="entry name" value="P-loop containing nucleoside triphosphate hydrolases"/>
    <property type="match status" value="1"/>
</dbReference>
<evidence type="ECO:0000313" key="5">
    <source>
        <dbReference type="EMBL" id="CBL18100.1"/>
    </source>
</evidence>
<dbReference type="FunFam" id="3.40.50.300:FF:000032">
    <property type="entry name" value="Export ABC transporter ATP-binding protein"/>
    <property type="match status" value="1"/>
</dbReference>
<organism evidence="5 6">
    <name type="scientific">Ruminococcus champanellensis (strain DSM 18848 / JCM 17042 / KCTC 15320 / 18P13)</name>
    <dbReference type="NCBI Taxonomy" id="213810"/>
    <lineage>
        <taxon>Bacteria</taxon>
        <taxon>Bacillati</taxon>
        <taxon>Bacillota</taxon>
        <taxon>Clostridia</taxon>
        <taxon>Eubacteriales</taxon>
        <taxon>Oscillospiraceae</taxon>
        <taxon>Ruminococcus</taxon>
    </lineage>
</organism>
<reference evidence="5" key="2">
    <citation type="submission" date="2010-03" db="EMBL/GenBank/DDBJ databases">
        <authorList>
            <person name="Pajon A."/>
        </authorList>
    </citation>
    <scope>NUCLEOTIDE SEQUENCE</scope>
    <source>
        <strain evidence="5">Type strain: 18P13</strain>
    </source>
</reference>
<keyword evidence="1" id="KW-0813">Transport</keyword>
<keyword evidence="3" id="KW-0067">ATP-binding</keyword>
<dbReference type="PANTHER" id="PTHR24220">
    <property type="entry name" value="IMPORT ATP-BINDING PROTEIN"/>
    <property type="match status" value="1"/>
</dbReference>
<reference evidence="5" key="1">
    <citation type="submission" date="2010-03" db="EMBL/GenBank/DDBJ databases">
        <title>The genome sequence of Ruminococcus sp. 18P13.</title>
        <authorList>
            <consortium name="metaHIT consortium -- http://www.metahit.eu/"/>
            <person name="Pajon A."/>
            <person name="Turner K."/>
            <person name="Parkhill J."/>
            <person name="Bernalier A."/>
        </authorList>
    </citation>
    <scope>NUCLEOTIDE SEQUENCE [LARGE SCALE GENOMIC DNA]</scope>
    <source>
        <strain evidence="5">Type strain: 18P13</strain>
    </source>
</reference>
<dbReference type="RefSeq" id="WP_015559006.1">
    <property type="nucleotide sequence ID" value="NC_021039.1"/>
</dbReference>
<dbReference type="SMART" id="SM00382">
    <property type="entry name" value="AAA"/>
    <property type="match status" value="1"/>
</dbReference>
<dbReference type="BioCyc" id="RCHA213810:RUM_RS10075-MONOMER"/>
<protein>
    <submittedName>
        <fullName evidence="5">ABC-type antimicrobial peptide transport system, ATPase component</fullName>
    </submittedName>
</protein>
<keyword evidence="2" id="KW-0547">Nucleotide-binding</keyword>
<dbReference type="AlphaFoldDB" id="D4LEQ5"/>
<dbReference type="InterPro" id="IPR003439">
    <property type="entry name" value="ABC_transporter-like_ATP-bd"/>
</dbReference>
<dbReference type="Proteomes" id="UP000007054">
    <property type="component" value="Chromosome"/>
</dbReference>
<dbReference type="OrthoDB" id="9802264at2"/>
<evidence type="ECO:0000256" key="3">
    <source>
        <dbReference type="ARBA" id="ARBA00022840"/>
    </source>
</evidence>
<evidence type="ECO:0000259" key="4">
    <source>
        <dbReference type="PROSITE" id="PS50893"/>
    </source>
</evidence>
<name>D4LEQ5_RUMC1</name>
<dbReference type="InterPro" id="IPR017871">
    <property type="entry name" value="ABC_transporter-like_CS"/>
</dbReference>
<dbReference type="KEGG" id="rch:RUM_20770"/>
<keyword evidence="6" id="KW-1185">Reference proteome</keyword>
<dbReference type="InterPro" id="IPR003593">
    <property type="entry name" value="AAA+_ATPase"/>
</dbReference>
<dbReference type="Pfam" id="PF00005">
    <property type="entry name" value="ABC_tran"/>
    <property type="match status" value="1"/>
</dbReference>
<dbReference type="InterPro" id="IPR027417">
    <property type="entry name" value="P-loop_NTPase"/>
</dbReference>
<dbReference type="CDD" id="cd03255">
    <property type="entry name" value="ABC_MJ0796_LolCDE_FtsE"/>
    <property type="match status" value="1"/>
</dbReference>
<dbReference type="GeneID" id="83156740"/>
<dbReference type="InterPro" id="IPR017911">
    <property type="entry name" value="MacB-like_ATP-bd"/>
</dbReference>
<dbReference type="PROSITE" id="PS00211">
    <property type="entry name" value="ABC_TRANSPORTER_1"/>
    <property type="match status" value="1"/>
</dbReference>
<feature type="domain" description="ABC transporter" evidence="4">
    <location>
        <begin position="7"/>
        <end position="230"/>
    </location>
</feature>
<sequence>MDHTYVVETKNLVKVYGRGETTVRAVDDVTMQIEPGEFVALVGESGSGKTTLLNLLGALDTPTSGEIIIGGQSLAGQSDAQLSAYRRRNVGFIFQSYNLIPVLNVAENIALPMSLDNQEVDQDYLSELLEILGLTDRRDYYPHQLSGGQQQRVAIGRALIAKPKLLLADEPTGNLDSRNSREIVTLLQNSVRKYNQTLLLITHDGHVAAHADRVLHMLDGRLWDGAEEGV</sequence>
<gene>
    <name evidence="5" type="ordered locus">RUM_20770</name>
</gene>
<evidence type="ECO:0000313" key="6">
    <source>
        <dbReference type="Proteomes" id="UP000007054"/>
    </source>
</evidence>
<proteinExistence type="predicted"/>
<dbReference type="GO" id="GO:0005886">
    <property type="term" value="C:plasma membrane"/>
    <property type="evidence" value="ECO:0007669"/>
    <property type="project" value="TreeGrafter"/>
</dbReference>
<dbReference type="GO" id="GO:0098796">
    <property type="term" value="C:membrane protein complex"/>
    <property type="evidence" value="ECO:0007669"/>
    <property type="project" value="UniProtKB-ARBA"/>
</dbReference>
<dbReference type="InterPro" id="IPR015854">
    <property type="entry name" value="ABC_transpr_LolD-like"/>
</dbReference>